<accession>A0A0E9T421</accession>
<sequence>MTVFSFIFLISETTLLIIVIFIFYCRFCLTD</sequence>
<protein>
    <submittedName>
        <fullName evidence="2">Uncharacterized protein</fullName>
    </submittedName>
</protein>
<organism evidence="2">
    <name type="scientific">Anguilla anguilla</name>
    <name type="common">European freshwater eel</name>
    <name type="synonym">Muraena anguilla</name>
    <dbReference type="NCBI Taxonomy" id="7936"/>
    <lineage>
        <taxon>Eukaryota</taxon>
        <taxon>Metazoa</taxon>
        <taxon>Chordata</taxon>
        <taxon>Craniata</taxon>
        <taxon>Vertebrata</taxon>
        <taxon>Euteleostomi</taxon>
        <taxon>Actinopterygii</taxon>
        <taxon>Neopterygii</taxon>
        <taxon>Teleostei</taxon>
        <taxon>Anguilliformes</taxon>
        <taxon>Anguillidae</taxon>
        <taxon>Anguilla</taxon>
    </lineage>
</organism>
<reference evidence="2" key="1">
    <citation type="submission" date="2014-11" db="EMBL/GenBank/DDBJ databases">
        <authorList>
            <person name="Amaro Gonzalez C."/>
        </authorList>
    </citation>
    <scope>NUCLEOTIDE SEQUENCE</scope>
</reference>
<feature type="transmembrane region" description="Helical" evidence="1">
    <location>
        <begin position="6"/>
        <end position="29"/>
    </location>
</feature>
<dbReference type="AlphaFoldDB" id="A0A0E9T421"/>
<dbReference type="EMBL" id="GBXM01060253">
    <property type="protein sequence ID" value="JAH48324.1"/>
    <property type="molecule type" value="Transcribed_RNA"/>
</dbReference>
<keyword evidence="1" id="KW-1133">Transmembrane helix</keyword>
<proteinExistence type="predicted"/>
<name>A0A0E9T421_ANGAN</name>
<evidence type="ECO:0000256" key="1">
    <source>
        <dbReference type="SAM" id="Phobius"/>
    </source>
</evidence>
<reference evidence="2" key="2">
    <citation type="journal article" date="2015" name="Fish Shellfish Immunol.">
        <title>Early steps in the European eel (Anguilla anguilla)-Vibrio vulnificus interaction in the gills: Role of the RtxA13 toxin.</title>
        <authorList>
            <person name="Callol A."/>
            <person name="Pajuelo D."/>
            <person name="Ebbesson L."/>
            <person name="Teles M."/>
            <person name="MacKenzie S."/>
            <person name="Amaro C."/>
        </authorList>
    </citation>
    <scope>NUCLEOTIDE SEQUENCE</scope>
</reference>
<evidence type="ECO:0000313" key="2">
    <source>
        <dbReference type="EMBL" id="JAH48324.1"/>
    </source>
</evidence>
<keyword evidence="1" id="KW-0812">Transmembrane</keyword>
<keyword evidence="1" id="KW-0472">Membrane</keyword>